<gene>
    <name evidence="2" type="ORF">MW046_06660</name>
</gene>
<reference evidence="2" key="1">
    <citation type="submission" date="2022-04" db="EMBL/GenBank/DDBJ databases">
        <title>Halocatena sp. nov., isolated from a salt lake.</title>
        <authorList>
            <person name="Cui H.-L."/>
        </authorList>
    </citation>
    <scope>NUCLEOTIDE SEQUENCE</scope>
    <source>
        <strain evidence="2">AD-1</strain>
    </source>
</reference>
<organism evidence="2 3">
    <name type="scientific">Halocatena salina</name>
    <dbReference type="NCBI Taxonomy" id="2934340"/>
    <lineage>
        <taxon>Archaea</taxon>
        <taxon>Methanobacteriati</taxon>
        <taxon>Methanobacteriota</taxon>
        <taxon>Stenosarchaea group</taxon>
        <taxon>Halobacteria</taxon>
        <taxon>Halobacteriales</taxon>
        <taxon>Natronomonadaceae</taxon>
        <taxon>Halocatena</taxon>
    </lineage>
</organism>
<sequence>MDAALLTVGNELLSGDTENTNATWLASELSARGVAVKRILVVPDESDVITGFVRSFSDSFDAVIVTGGLGQTPDDVTMESVARGFEQPLEPNELARTDIERTVAEFERHRPNLDIDVDIESEAALPAGARALINEPGLSPGCVIENVYVLPGIPEEMRAMFESIAAEFSGTIRRRTLYTTDPESMLIETLTDARDRFDVSIGCYPDNHAGHNRLQLTGTDDNELDSAVAWLRERVTIDTDRE</sequence>
<dbReference type="SUPFAM" id="SSF53218">
    <property type="entry name" value="Molybdenum cofactor biosynthesis proteins"/>
    <property type="match status" value="1"/>
</dbReference>
<protein>
    <submittedName>
        <fullName evidence="2">Molybdopterin-binding protein</fullName>
    </submittedName>
</protein>
<dbReference type="InterPro" id="IPR056596">
    <property type="entry name" value="FLAD1_M"/>
</dbReference>
<name>A0A8U0A103_9EURY</name>
<dbReference type="InterPro" id="IPR036425">
    <property type="entry name" value="MoaB/Mog-like_dom_sf"/>
</dbReference>
<evidence type="ECO:0000313" key="2">
    <source>
        <dbReference type="EMBL" id="UPM41677.1"/>
    </source>
</evidence>
<dbReference type="RefSeq" id="WP_247992357.1">
    <property type="nucleotide sequence ID" value="NZ_CP096019.1"/>
</dbReference>
<dbReference type="Gene3D" id="3.40.980.10">
    <property type="entry name" value="MoaB/Mog-like domain"/>
    <property type="match status" value="1"/>
</dbReference>
<dbReference type="Proteomes" id="UP000831768">
    <property type="component" value="Chromosome"/>
</dbReference>
<evidence type="ECO:0000313" key="3">
    <source>
        <dbReference type="Proteomes" id="UP000831768"/>
    </source>
</evidence>
<dbReference type="GeneID" id="71927713"/>
<keyword evidence="3" id="KW-1185">Reference proteome</keyword>
<dbReference type="AlphaFoldDB" id="A0A8U0A103"/>
<dbReference type="CDD" id="cd00885">
    <property type="entry name" value="cinA"/>
    <property type="match status" value="1"/>
</dbReference>
<proteinExistence type="predicted"/>
<dbReference type="Pfam" id="PF00994">
    <property type="entry name" value="MoCF_biosynth"/>
    <property type="match status" value="1"/>
</dbReference>
<dbReference type="Pfam" id="PF24102">
    <property type="entry name" value="FLAD1_M"/>
    <property type="match status" value="1"/>
</dbReference>
<dbReference type="PANTHER" id="PTHR13939">
    <property type="entry name" value="NICOTINAMIDE-NUCLEOTIDE AMIDOHYDROLASE PNCC"/>
    <property type="match status" value="1"/>
</dbReference>
<evidence type="ECO:0000259" key="1">
    <source>
        <dbReference type="SMART" id="SM00852"/>
    </source>
</evidence>
<dbReference type="InterPro" id="IPR001453">
    <property type="entry name" value="MoaB/Mog_dom"/>
</dbReference>
<feature type="domain" description="MoaB/Mog" evidence="1">
    <location>
        <begin position="4"/>
        <end position="171"/>
    </location>
</feature>
<dbReference type="EMBL" id="CP096019">
    <property type="protein sequence ID" value="UPM41677.1"/>
    <property type="molecule type" value="Genomic_DNA"/>
</dbReference>
<dbReference type="PANTHER" id="PTHR13939:SF0">
    <property type="entry name" value="NMN AMIDOHYDROLASE-LIKE PROTEIN YFAY"/>
    <property type="match status" value="1"/>
</dbReference>
<dbReference type="KEGG" id="haad:MW046_06660"/>
<dbReference type="SMART" id="SM00852">
    <property type="entry name" value="MoCF_biosynth"/>
    <property type="match status" value="1"/>
</dbReference>
<accession>A0A8U0A103</accession>
<dbReference type="InterPro" id="IPR050101">
    <property type="entry name" value="CinA"/>
</dbReference>